<dbReference type="Ensembl" id="ENSEBUT00000010367.1">
    <property type="protein sequence ID" value="ENSEBUP00000009836.1"/>
    <property type="gene ID" value="ENSEBUG00000006326.1"/>
</dbReference>
<evidence type="ECO:0000313" key="4">
    <source>
        <dbReference type="Proteomes" id="UP000694388"/>
    </source>
</evidence>
<dbReference type="Proteomes" id="UP000694388">
    <property type="component" value="Unplaced"/>
</dbReference>
<dbReference type="GO" id="GO:0005737">
    <property type="term" value="C:cytoplasm"/>
    <property type="evidence" value="ECO:0007669"/>
    <property type="project" value="TreeGrafter"/>
</dbReference>
<feature type="compositionally biased region" description="Basic and acidic residues" evidence="2">
    <location>
        <begin position="321"/>
        <end position="330"/>
    </location>
</feature>
<organism evidence="3 4">
    <name type="scientific">Eptatretus burgeri</name>
    <name type="common">Inshore hagfish</name>
    <dbReference type="NCBI Taxonomy" id="7764"/>
    <lineage>
        <taxon>Eukaryota</taxon>
        <taxon>Metazoa</taxon>
        <taxon>Chordata</taxon>
        <taxon>Craniata</taxon>
        <taxon>Vertebrata</taxon>
        <taxon>Cyclostomata</taxon>
        <taxon>Myxini</taxon>
        <taxon>Myxiniformes</taxon>
        <taxon>Myxinidae</taxon>
        <taxon>Eptatretinae</taxon>
        <taxon>Eptatretus</taxon>
    </lineage>
</organism>
<feature type="coiled-coil region" evidence="1">
    <location>
        <begin position="131"/>
        <end position="186"/>
    </location>
</feature>
<protein>
    <submittedName>
        <fullName evidence="3">Uncharacterized protein</fullName>
    </submittedName>
</protein>
<keyword evidence="1" id="KW-0175">Coiled coil</keyword>
<dbReference type="AlphaFoldDB" id="A0A8C4Q4V3"/>
<feature type="compositionally biased region" description="Basic and acidic residues" evidence="2">
    <location>
        <begin position="346"/>
        <end position="359"/>
    </location>
</feature>
<name>A0A8C4Q4V3_EPTBU</name>
<keyword evidence="4" id="KW-1185">Reference proteome</keyword>
<reference evidence="3" key="2">
    <citation type="submission" date="2025-09" db="UniProtKB">
        <authorList>
            <consortium name="Ensembl"/>
        </authorList>
    </citation>
    <scope>IDENTIFICATION</scope>
</reference>
<evidence type="ECO:0000256" key="1">
    <source>
        <dbReference type="SAM" id="Coils"/>
    </source>
</evidence>
<evidence type="ECO:0000313" key="3">
    <source>
        <dbReference type="Ensembl" id="ENSEBUP00000009836.1"/>
    </source>
</evidence>
<dbReference type="PANTHER" id="PTHR14432:SF2">
    <property type="entry name" value="TANK-BINDING KINASE 1-BINDING PROTEIN 1"/>
    <property type="match status" value="1"/>
</dbReference>
<feature type="region of interest" description="Disordered" evidence="2">
    <location>
        <begin position="1"/>
        <end position="42"/>
    </location>
</feature>
<proteinExistence type="predicted"/>
<dbReference type="InterPro" id="IPR051891">
    <property type="entry name" value="TBK1-IKBKE_adapters"/>
</dbReference>
<accession>A0A8C4Q4V3</accession>
<feature type="region of interest" description="Disordered" evidence="2">
    <location>
        <begin position="319"/>
        <end position="378"/>
    </location>
</feature>
<reference evidence="3" key="1">
    <citation type="submission" date="2025-08" db="UniProtKB">
        <authorList>
            <consortium name="Ensembl"/>
        </authorList>
    </citation>
    <scope>IDENTIFICATION</scope>
</reference>
<dbReference type="PANTHER" id="PTHR14432">
    <property type="entry name" value="PROSAPIP2 PROTEIN/5-AZACYTIDINE INDUCED GENE 2"/>
    <property type="match status" value="1"/>
</dbReference>
<sequence>MAGTMRESPASSDDDISILSQAELEMEQQIEKPPLPQPSSEDIQAPHSALLVAYHVLKERLKLVERENSTLRLTVSSLRRSWCSSEIPVNGILISQCDVGVQHDFSCEAFNEICEDREALTKMTAEKDNVISNLQQMLKMAKEESERTTESLKEKEEVILRLQREMESVKEEKEEVCKSNESLVEQLQAGEIELYQLQTETETMKVRDQLYSPVCAEREAPVMAVAGTSTLEHEFERGLEEWGRLPVGQQQQQQTNAKDFLSSESNTETASLELVIAYEALREQFNGLRKMTKQQTRLLHHLKSQKSVYPAPYSVQCTDTLDGKNPEQRSKGQLQIVPTNGPIFNPRDRSSVSETDKASENSCSTKSDLESDRLAQPRRPMLISRGCAEAPPRKISSCKAVVTTTDLYKCDYCEEHFPRDMNSEYYSHLLTHSCFA</sequence>
<evidence type="ECO:0000256" key="2">
    <source>
        <dbReference type="SAM" id="MobiDB-lite"/>
    </source>
</evidence>